<dbReference type="STRING" id="1086013.SAMN05421774_101729"/>
<organism evidence="3 4">
    <name type="scientific">Gemmobacter megaterium</name>
    <dbReference type="NCBI Taxonomy" id="1086013"/>
    <lineage>
        <taxon>Bacteria</taxon>
        <taxon>Pseudomonadati</taxon>
        <taxon>Pseudomonadota</taxon>
        <taxon>Alphaproteobacteria</taxon>
        <taxon>Rhodobacterales</taxon>
        <taxon>Paracoccaceae</taxon>
        <taxon>Gemmobacter</taxon>
    </lineage>
</organism>
<evidence type="ECO:0000313" key="3">
    <source>
        <dbReference type="EMBL" id="SIS65944.1"/>
    </source>
</evidence>
<dbReference type="OrthoDB" id="9815847at2"/>
<dbReference type="Proteomes" id="UP000186141">
    <property type="component" value="Unassembled WGS sequence"/>
</dbReference>
<keyword evidence="2" id="KW-1133">Transmembrane helix</keyword>
<keyword evidence="1" id="KW-0201">Cytochrome c-type biogenesis</keyword>
<dbReference type="InterPro" id="IPR011990">
    <property type="entry name" value="TPR-like_helical_dom_sf"/>
</dbReference>
<evidence type="ECO:0000313" key="4">
    <source>
        <dbReference type="Proteomes" id="UP000186141"/>
    </source>
</evidence>
<dbReference type="GO" id="GO:0017004">
    <property type="term" value="P:cytochrome complex assembly"/>
    <property type="evidence" value="ECO:0007669"/>
    <property type="project" value="UniProtKB-KW"/>
</dbReference>
<evidence type="ECO:0000256" key="1">
    <source>
        <dbReference type="ARBA" id="ARBA00022748"/>
    </source>
</evidence>
<gene>
    <name evidence="3" type="ORF">SAMN05421774_101729</name>
</gene>
<accession>A0A1N7KWK0</accession>
<evidence type="ECO:0000256" key="2">
    <source>
        <dbReference type="SAM" id="Phobius"/>
    </source>
</evidence>
<feature type="transmembrane region" description="Helical" evidence="2">
    <location>
        <begin position="97"/>
        <end position="118"/>
    </location>
</feature>
<dbReference type="Gene3D" id="1.25.40.10">
    <property type="entry name" value="Tetratricopeptide repeat domain"/>
    <property type="match status" value="1"/>
</dbReference>
<proteinExistence type="predicted"/>
<dbReference type="NCBIfam" id="TIGR03142">
    <property type="entry name" value="cytochro_ccmI"/>
    <property type="match status" value="1"/>
</dbReference>
<keyword evidence="2" id="KW-0812">Transmembrane</keyword>
<protein>
    <submittedName>
        <fullName evidence="3">Cytochrome c-type biogenesis protein CcmH</fullName>
    </submittedName>
</protein>
<reference evidence="3 4" key="1">
    <citation type="submission" date="2017-01" db="EMBL/GenBank/DDBJ databases">
        <authorList>
            <person name="Mah S.A."/>
            <person name="Swanson W.J."/>
            <person name="Moy G.W."/>
            <person name="Vacquier V.D."/>
        </authorList>
    </citation>
    <scope>NUCLEOTIDE SEQUENCE [LARGE SCALE GENOMIC DNA]</scope>
    <source>
        <strain evidence="3 4">DSM 26375</strain>
    </source>
</reference>
<dbReference type="EMBL" id="FTOT01000001">
    <property type="protein sequence ID" value="SIS65944.1"/>
    <property type="molecule type" value="Genomic_DNA"/>
</dbReference>
<name>A0A1N7KWK0_9RHOB</name>
<feature type="transmembrane region" description="Helical" evidence="2">
    <location>
        <begin position="6"/>
        <end position="26"/>
    </location>
</feature>
<keyword evidence="4" id="KW-1185">Reference proteome</keyword>
<dbReference type="AlphaFoldDB" id="A0A1N7KWK0"/>
<sequence length="416" mass="44129">MHSILFWAVTVAMTLAVAGLMVAALIRGRMAGASPAAAFDLKVYRDQLAEVERDLARGVIAEEEAARLRTEIGRRVLAADQAMQVKGTAQTGGPARALAAVGLMGAIAAIGFGAYAWLGHPGLGDMPLSARLASAEAMRADRPRQPEAEVRAAAALPPAPQAADPRHAELMVQLRKAMTERPNDLRGQELLARNEAMLGNYGAAARAQGMVVALKGPVATADDLAVQAELMVAAAGGLVTPEAESVLAAALEKDAANGMARYYSGLMFTQTGRFDLAFRFWAPLWQSSTEADPWVAALRAELPDVAWLAGQHRYEMPPLRSAPLPGPDADAIAASRDMSPEDRQQMIRGMVDGLMNRLATEGGTAPEWARLIRALGVLGDTDRAKAIWGEAQERFQGREADLAEVTAAAREAGLIK</sequence>
<keyword evidence="2" id="KW-0472">Membrane</keyword>
<dbReference type="InterPro" id="IPR017560">
    <property type="entry name" value="Cyt_c_biogenesis_CcmI"/>
</dbReference>
<dbReference type="RefSeq" id="WP_076528735.1">
    <property type="nucleotide sequence ID" value="NZ_BMEH01000001.1"/>
</dbReference>